<evidence type="ECO:0000256" key="6">
    <source>
        <dbReference type="ARBA" id="ARBA00022845"/>
    </source>
</evidence>
<keyword evidence="5" id="KW-0862">Zinc</keyword>
<dbReference type="PANTHER" id="PTHR12887">
    <property type="entry name" value="NANOS PROTEIN"/>
    <property type="match status" value="1"/>
</dbReference>
<evidence type="ECO:0000256" key="1">
    <source>
        <dbReference type="ARBA" id="ARBA00004496"/>
    </source>
</evidence>
<organism evidence="11">
    <name type="scientific">Oopsacas minuta</name>
    <dbReference type="NCBI Taxonomy" id="111878"/>
    <lineage>
        <taxon>Eukaryota</taxon>
        <taxon>Metazoa</taxon>
        <taxon>Porifera</taxon>
        <taxon>Hexactinellida</taxon>
        <taxon>Hexasterophora</taxon>
        <taxon>Lyssacinosida</taxon>
        <taxon>Leucopsacidae</taxon>
        <taxon>Oopsacas</taxon>
    </lineage>
</organism>
<evidence type="ECO:0000256" key="8">
    <source>
        <dbReference type="PROSITE-ProRule" id="PRU00855"/>
    </source>
</evidence>
<dbReference type="InterPro" id="IPR024161">
    <property type="entry name" value="Znf_nanos-typ"/>
</dbReference>
<evidence type="ECO:0000313" key="13">
    <source>
        <dbReference type="Proteomes" id="UP001165289"/>
    </source>
</evidence>
<dbReference type="Pfam" id="PF05741">
    <property type="entry name" value="zf-nanos"/>
    <property type="match status" value="1"/>
</dbReference>
<evidence type="ECO:0000256" key="4">
    <source>
        <dbReference type="ARBA" id="ARBA00022771"/>
    </source>
</evidence>
<dbReference type="AlphaFoldDB" id="A0A1W5RSP7"/>
<dbReference type="GO" id="GO:0008270">
    <property type="term" value="F:zinc ion binding"/>
    <property type="evidence" value="ECO:0007669"/>
    <property type="project" value="UniProtKB-KW"/>
</dbReference>
<evidence type="ECO:0000256" key="7">
    <source>
        <dbReference type="ARBA" id="ARBA00022884"/>
    </source>
</evidence>
<keyword evidence="13" id="KW-1185">Reference proteome</keyword>
<dbReference type="GO" id="GO:0003723">
    <property type="term" value="F:RNA binding"/>
    <property type="evidence" value="ECO:0007669"/>
    <property type="project" value="UniProtKB-UniRule"/>
</dbReference>
<keyword evidence="2" id="KW-0963">Cytoplasm</keyword>
<accession>A0A1W5RSP7</accession>
<sequence length="197" mass="21293">MAANMDYIVASVGCMSKRGYSIFHDYFNLAQLVKCRQVEQEDVLTKEPRDSSPVFTDNSLDRFSPPDSPGGMNMAQWTGGSDRLNDWTSPLASPSSPLGGWGQKKKAEIATARRGKSGKVVGAKLVCVFCRNNGEDESVYTSHALKAGDGRVTCPILRAYTCPLCHASGDDAHTIKYCPTNANNLAKQTNPSLLLSA</sequence>
<dbReference type="Proteomes" id="UP001165289">
    <property type="component" value="Unassembled WGS sequence"/>
</dbReference>
<keyword evidence="4 8" id="KW-0863">Zinc-finger</keyword>
<evidence type="ECO:0000313" key="12">
    <source>
        <dbReference type="EMBL" id="KAI6651778.1"/>
    </source>
</evidence>
<feature type="domain" description="Nanos-type" evidence="10">
    <location>
        <begin position="126"/>
        <end position="180"/>
    </location>
</feature>
<reference evidence="11" key="1">
    <citation type="submission" date="2016-05" db="EMBL/GenBank/DDBJ databases">
        <title>The stepping stone for understanding somatic and germ lines origins.</title>
        <authorList>
            <person name="Fierro-Constain L."/>
            <person name="Schenkelaars Q."/>
            <person name="Gazave E."/>
            <person name="Haguenauer A."/>
            <person name="Ereskovsky A."/>
            <person name="Borchiellini C."/>
        </authorList>
    </citation>
    <scope>NUCLEOTIDE SEQUENCE</scope>
</reference>
<dbReference type="InterPro" id="IPR038129">
    <property type="entry name" value="Nanos_sf"/>
</dbReference>
<dbReference type="Gene3D" id="4.10.60.30">
    <property type="entry name" value="Nanos, RNA-binding domain"/>
    <property type="match status" value="1"/>
</dbReference>
<dbReference type="GO" id="GO:0006417">
    <property type="term" value="P:regulation of translation"/>
    <property type="evidence" value="ECO:0007669"/>
    <property type="project" value="UniProtKB-UniRule"/>
</dbReference>
<dbReference type="GO" id="GO:0005737">
    <property type="term" value="C:cytoplasm"/>
    <property type="evidence" value="ECO:0007669"/>
    <property type="project" value="UniProtKB-SubCell"/>
</dbReference>
<keyword evidence="3" id="KW-0479">Metal-binding</keyword>
<reference evidence="12" key="2">
    <citation type="submission" date="2022-02" db="EMBL/GenBank/DDBJ databases">
        <authorList>
            <person name="Santini S."/>
            <person name="Jourda C."/>
            <person name="Belahbib H."/>
            <person name="Rocher C."/>
            <person name="Selva M."/>
            <person name="Borchiellini C."/>
            <person name="Renard E."/>
        </authorList>
    </citation>
    <scope>NUCLEOTIDE SEQUENCE</scope>
    <source>
        <strain evidence="12">SPO-2</strain>
    </source>
</reference>
<name>A0A1W5RSP7_9METZ</name>
<evidence type="ECO:0000256" key="3">
    <source>
        <dbReference type="ARBA" id="ARBA00022723"/>
    </source>
</evidence>
<evidence type="ECO:0000259" key="10">
    <source>
        <dbReference type="PROSITE" id="PS51522"/>
    </source>
</evidence>
<dbReference type="PROSITE" id="PS51522">
    <property type="entry name" value="ZF_NANOS"/>
    <property type="match status" value="1"/>
</dbReference>
<keyword evidence="7 8" id="KW-0694">RNA-binding</keyword>
<reference evidence="12 13" key="3">
    <citation type="journal article" date="2023" name="BMC Biol.">
        <title>The compact genome of the sponge Oopsacas minuta (Hexactinellida) is lacking key metazoan core genes.</title>
        <authorList>
            <person name="Santini S."/>
            <person name="Schenkelaars Q."/>
            <person name="Jourda C."/>
            <person name="Duchesne M."/>
            <person name="Belahbib H."/>
            <person name="Rocher C."/>
            <person name="Selva M."/>
            <person name="Riesgo A."/>
            <person name="Vervoort M."/>
            <person name="Leys S.P."/>
            <person name="Kodjabachian L."/>
            <person name="Le Bivic A."/>
            <person name="Borchiellini C."/>
            <person name="Claverie J.M."/>
            <person name="Renard E."/>
        </authorList>
    </citation>
    <scope>NUCLEOTIDE SEQUENCE [LARGE SCALE GENOMIC DNA]</scope>
    <source>
        <strain evidence="12">SPO-2</strain>
    </source>
</reference>
<keyword evidence="6 8" id="KW-0810">Translation regulation</keyword>
<evidence type="ECO:0000256" key="9">
    <source>
        <dbReference type="SAM" id="MobiDB-lite"/>
    </source>
</evidence>
<evidence type="ECO:0000313" key="11">
    <source>
        <dbReference type="EMBL" id="AQX83044.1"/>
    </source>
</evidence>
<feature type="region of interest" description="Disordered" evidence="9">
    <location>
        <begin position="42"/>
        <end position="71"/>
    </location>
</feature>
<dbReference type="EMBL" id="JAKMXF010000302">
    <property type="protein sequence ID" value="KAI6651778.1"/>
    <property type="molecule type" value="Genomic_DNA"/>
</dbReference>
<evidence type="ECO:0000256" key="5">
    <source>
        <dbReference type="ARBA" id="ARBA00022833"/>
    </source>
</evidence>
<comment type="similarity">
    <text evidence="8">Belongs to the nanos family.</text>
</comment>
<comment type="subcellular location">
    <subcellularLocation>
        <location evidence="1">Cytoplasm</location>
    </subcellularLocation>
</comment>
<proteinExistence type="evidence at transcript level"/>
<dbReference type="OrthoDB" id="10010129at2759"/>
<evidence type="ECO:0000256" key="2">
    <source>
        <dbReference type="ARBA" id="ARBA00022490"/>
    </source>
</evidence>
<dbReference type="InterPro" id="IPR008705">
    <property type="entry name" value="Nanos/Xcar2"/>
</dbReference>
<gene>
    <name evidence="12" type="ORF">LOD99_5025</name>
</gene>
<dbReference type="EMBL" id="KX216839">
    <property type="protein sequence ID" value="AQX83044.1"/>
    <property type="molecule type" value="mRNA"/>
</dbReference>
<protein>
    <submittedName>
        <fullName evidence="11">Nanos 3</fullName>
    </submittedName>
</protein>